<gene>
    <name evidence="1" type="ORF">J2S74_002223</name>
</gene>
<evidence type="ECO:0000313" key="1">
    <source>
        <dbReference type="EMBL" id="MDQ0254844.1"/>
    </source>
</evidence>
<comment type="caution">
    <text evidence="1">The sequence shown here is derived from an EMBL/GenBank/DDBJ whole genome shotgun (WGS) entry which is preliminary data.</text>
</comment>
<dbReference type="SUPFAM" id="SSF109604">
    <property type="entry name" value="HD-domain/PDEase-like"/>
    <property type="match status" value="1"/>
</dbReference>
<protein>
    <submittedName>
        <fullName evidence="1">Hydrolase of HD superfamily</fullName>
    </submittedName>
</protein>
<evidence type="ECO:0000313" key="2">
    <source>
        <dbReference type="Proteomes" id="UP001230005"/>
    </source>
</evidence>
<proteinExistence type="predicted"/>
<sequence>MGIHVYLQSLSKLERIYRAPGEFKFEQHNVAAHSFKVAQYAQLLATVEEQNGTTIDWKSLYEKALNHDYSEVFIGDIKTPVKYATPELREMLAQVEEGMAKKFIEAEFPPDLLPIYLEKLKEGKDETIEGRILAVADKMDQVYEAYNEIEKGNTENVYREMYKEALLAIRKTDLHCVSYFFKHILAEMLEDNSETTEGIRKITEKILNQ</sequence>
<organism evidence="1 2">
    <name type="scientific">Evansella vedderi</name>
    <dbReference type="NCBI Taxonomy" id="38282"/>
    <lineage>
        <taxon>Bacteria</taxon>
        <taxon>Bacillati</taxon>
        <taxon>Bacillota</taxon>
        <taxon>Bacilli</taxon>
        <taxon>Bacillales</taxon>
        <taxon>Bacillaceae</taxon>
        <taxon>Evansella</taxon>
    </lineage>
</organism>
<name>A0ABT9ZVF0_9BACI</name>
<accession>A0ABT9ZVF0</accession>
<reference evidence="1 2" key="1">
    <citation type="submission" date="2023-07" db="EMBL/GenBank/DDBJ databases">
        <title>Genomic Encyclopedia of Type Strains, Phase IV (KMG-IV): sequencing the most valuable type-strain genomes for metagenomic binning, comparative biology and taxonomic classification.</title>
        <authorList>
            <person name="Goeker M."/>
        </authorList>
    </citation>
    <scope>NUCLEOTIDE SEQUENCE [LARGE SCALE GENOMIC DNA]</scope>
    <source>
        <strain evidence="1 2">DSM 9768</strain>
    </source>
</reference>
<dbReference type="Pfam" id="PF12917">
    <property type="entry name" value="YfbR-like"/>
    <property type="match status" value="1"/>
</dbReference>
<dbReference type="InterPro" id="IPR003607">
    <property type="entry name" value="HD/PDEase_dom"/>
</dbReference>
<keyword evidence="2" id="KW-1185">Reference proteome</keyword>
<dbReference type="CDD" id="cd00077">
    <property type="entry name" value="HDc"/>
    <property type="match status" value="1"/>
</dbReference>
<dbReference type="RefSeq" id="WP_307325346.1">
    <property type="nucleotide sequence ID" value="NZ_JAUSUG010000007.1"/>
</dbReference>
<dbReference type="Gene3D" id="1.10.3210.10">
    <property type="entry name" value="Hypothetical protein af1432"/>
    <property type="match status" value="1"/>
</dbReference>
<dbReference type="GO" id="GO:0016787">
    <property type="term" value="F:hydrolase activity"/>
    <property type="evidence" value="ECO:0007669"/>
    <property type="project" value="UniProtKB-KW"/>
</dbReference>
<dbReference type="EMBL" id="JAUSUG010000007">
    <property type="protein sequence ID" value="MDQ0254844.1"/>
    <property type="molecule type" value="Genomic_DNA"/>
</dbReference>
<keyword evidence="1" id="KW-0378">Hydrolase</keyword>
<dbReference type="Proteomes" id="UP001230005">
    <property type="component" value="Unassembled WGS sequence"/>
</dbReference>